<reference evidence="2 3" key="2">
    <citation type="journal article" date="2015" name="PLoS ONE">
        <title>Whole-Genome Optical Mapping and Finished Genome Sequence of Sphingobacterium deserti sp. nov., a New Species Isolated from the Western Desert of China.</title>
        <authorList>
            <person name="Teng C."/>
            <person name="Zhou Z."/>
            <person name="Molnar I."/>
            <person name="Li X."/>
            <person name="Tang R."/>
            <person name="Chen M."/>
            <person name="Wang L."/>
            <person name="Su S."/>
            <person name="Zhang W."/>
            <person name="Lin M."/>
        </authorList>
    </citation>
    <scope>NUCLEOTIDE SEQUENCE [LARGE SCALE GENOMIC DNA]</scope>
    <source>
        <strain evidence="3">ACCC05744</strain>
    </source>
</reference>
<gene>
    <name evidence="2" type="ORF">DI53_1838</name>
</gene>
<name>A0A0B8T184_9SPHI</name>
<evidence type="ECO:0000313" key="2">
    <source>
        <dbReference type="EMBL" id="KGE14411.1"/>
    </source>
</evidence>
<dbReference type="InterPro" id="IPR036866">
    <property type="entry name" value="RibonucZ/Hydroxyglut_hydro"/>
</dbReference>
<feature type="domain" description="Metallo-beta-lactamase" evidence="1">
    <location>
        <begin position="11"/>
        <end position="189"/>
    </location>
</feature>
<reference evidence="3" key="1">
    <citation type="submission" date="2014-04" db="EMBL/GenBank/DDBJ databases">
        <title>Whole-Genome optical mapping and complete genome sequence of Sphingobacterium deserti sp. nov., a new spaces isolated from desert in the west of China.</title>
        <authorList>
            <person name="Teng C."/>
            <person name="Zhou Z."/>
            <person name="Li X."/>
            <person name="Chen M."/>
            <person name="Lin M."/>
            <person name="Wang L."/>
            <person name="Su S."/>
            <person name="Zhang C."/>
            <person name="Zhang W."/>
        </authorList>
    </citation>
    <scope>NUCLEOTIDE SEQUENCE [LARGE SCALE GENOMIC DNA]</scope>
    <source>
        <strain evidence="3">ACCC05744</strain>
    </source>
</reference>
<proteinExistence type="predicted"/>
<comment type="caution">
    <text evidence="2">The sequence shown here is derived from an EMBL/GenBank/DDBJ whole genome shotgun (WGS) entry which is preliminary data.</text>
</comment>
<evidence type="ECO:0000259" key="1">
    <source>
        <dbReference type="SMART" id="SM00849"/>
    </source>
</evidence>
<dbReference type="SMART" id="SM00849">
    <property type="entry name" value="Lactamase_B"/>
    <property type="match status" value="1"/>
</dbReference>
<dbReference type="PATRIC" id="fig|1229276.3.peg.1894"/>
<dbReference type="InterPro" id="IPR052533">
    <property type="entry name" value="WalJ/YycJ-like"/>
</dbReference>
<organism evidence="2 3">
    <name type="scientific">Sphingobacterium deserti</name>
    <dbReference type="NCBI Taxonomy" id="1229276"/>
    <lineage>
        <taxon>Bacteria</taxon>
        <taxon>Pseudomonadati</taxon>
        <taxon>Bacteroidota</taxon>
        <taxon>Sphingobacteriia</taxon>
        <taxon>Sphingobacteriales</taxon>
        <taxon>Sphingobacteriaceae</taxon>
        <taxon>Sphingobacterium</taxon>
    </lineage>
</organism>
<evidence type="ECO:0000313" key="3">
    <source>
        <dbReference type="Proteomes" id="UP000031802"/>
    </source>
</evidence>
<dbReference type="STRING" id="1229276.DI53_1838"/>
<dbReference type="RefSeq" id="WP_037497904.1">
    <property type="nucleotide sequence ID" value="NZ_JJMU01000026.1"/>
</dbReference>
<keyword evidence="3" id="KW-1185">Reference proteome</keyword>
<dbReference type="InterPro" id="IPR001279">
    <property type="entry name" value="Metallo-B-lactamas"/>
</dbReference>
<dbReference type="eggNOG" id="COG1235">
    <property type="taxonomic scope" value="Bacteria"/>
</dbReference>
<protein>
    <submittedName>
        <fullName evidence="2">Beta-lactamase domain protein</fullName>
    </submittedName>
</protein>
<dbReference type="AlphaFoldDB" id="A0A0B8T184"/>
<dbReference type="Pfam" id="PF12706">
    <property type="entry name" value="Lactamase_B_2"/>
    <property type="match status" value="1"/>
</dbReference>
<dbReference type="SUPFAM" id="SSF56281">
    <property type="entry name" value="Metallo-hydrolase/oxidoreductase"/>
    <property type="match status" value="1"/>
</dbReference>
<dbReference type="PANTHER" id="PTHR47619">
    <property type="entry name" value="METALLO-HYDROLASE YYCJ-RELATED"/>
    <property type="match status" value="1"/>
</dbReference>
<sequence>MKYSALASGSNGNCYYLASGDGDAILIDAGINTKHIELRMAKLGIDPSSISAIFITHEHSDHIRGLSVFCKRYQVPVYITAGSYKGSRLNLPPELVHIILPNEKVEIGTLSIYGIPKYHDAKEPCSFLVSDGKINVGVLTDLGRACENVKHVIKHVDVLLLEANYDEEMLEKGRYSFYLKNRIRSGWGHISNKLSLEVFLENRTPRLRHLILSHLSGQNNTVEIVEQTFAPHCTGIKLSVATRYEETELFDVYKLENTNVVTISSQQPIYIQQTLFQTANEA</sequence>
<dbReference type="OrthoDB" id="9781189at2"/>
<dbReference type="Gene3D" id="3.60.15.10">
    <property type="entry name" value="Ribonuclease Z/Hydroxyacylglutathione hydrolase-like"/>
    <property type="match status" value="1"/>
</dbReference>
<dbReference type="Proteomes" id="UP000031802">
    <property type="component" value="Unassembled WGS sequence"/>
</dbReference>
<dbReference type="EMBL" id="JJMU01000026">
    <property type="protein sequence ID" value="KGE14411.1"/>
    <property type="molecule type" value="Genomic_DNA"/>
</dbReference>
<accession>A0A0B8T184</accession>
<dbReference type="PANTHER" id="PTHR47619:SF1">
    <property type="entry name" value="EXODEOXYRIBONUCLEASE WALJ"/>
    <property type="match status" value="1"/>
</dbReference>